<dbReference type="InterPro" id="IPR029044">
    <property type="entry name" value="Nucleotide-diphossugar_trans"/>
</dbReference>
<comment type="caution">
    <text evidence="1">The sequence shown here is derived from an EMBL/GenBank/DDBJ whole genome shotgun (WGS) entry which is preliminary data.</text>
</comment>
<proteinExistence type="predicted"/>
<evidence type="ECO:0008006" key="3">
    <source>
        <dbReference type="Google" id="ProtNLM"/>
    </source>
</evidence>
<dbReference type="RefSeq" id="WP_154281130.1">
    <property type="nucleotide sequence ID" value="NZ_JBHUJQ010000001.1"/>
</dbReference>
<dbReference type="Proteomes" id="UP000487757">
    <property type="component" value="Unassembled WGS sequence"/>
</dbReference>
<keyword evidence="2" id="KW-1185">Reference proteome</keyword>
<name>A0A7K0G0Q1_9SPHI</name>
<dbReference type="EMBL" id="WKKH01000017">
    <property type="protein sequence ID" value="MRX76904.1"/>
    <property type="molecule type" value="Genomic_DNA"/>
</dbReference>
<organism evidence="1 2">
    <name type="scientific">Pedobacter petrophilus</name>
    <dbReference type="NCBI Taxonomy" id="1908241"/>
    <lineage>
        <taxon>Bacteria</taxon>
        <taxon>Pseudomonadati</taxon>
        <taxon>Bacteroidota</taxon>
        <taxon>Sphingobacteriia</taxon>
        <taxon>Sphingobacteriales</taxon>
        <taxon>Sphingobacteriaceae</taxon>
        <taxon>Pedobacter</taxon>
    </lineage>
</organism>
<dbReference type="OrthoDB" id="186344at2"/>
<sequence length="318" mass="37562">MTLFFTVVTSNYLPFAVSLLDSAKSYHPEFEFCICLADYLSSEEIDVNNLMKKYPILQLHELGVEEFDFITQNYNPMQLANCSKVLFAKHFLNQKHIDQVIFCDSDTYFFGKLPSSTINGGEIVITPHFTHPPDVNMKRQELEILNAGLYNGGFFKLKKSSETDQYITWLRERSVKECIYDFKRGFYGEQLWLNLVPLYFKNVFIENNTGINVAYWNLHERKISNIDGQFFVNETTPLCFFHYSGWNYNNPSEISTWALFTAKMRPDLKQILEKYYITLKQNEYELYINKPNYYTSKNNTQKKSFFKNLKSRFFKAKV</sequence>
<evidence type="ECO:0000313" key="2">
    <source>
        <dbReference type="Proteomes" id="UP000487757"/>
    </source>
</evidence>
<evidence type="ECO:0000313" key="1">
    <source>
        <dbReference type="EMBL" id="MRX76904.1"/>
    </source>
</evidence>
<gene>
    <name evidence="1" type="ORF">GJU39_12480</name>
</gene>
<protein>
    <recommendedName>
        <fullName evidence="3">Glycosyl transferase</fullName>
    </recommendedName>
</protein>
<accession>A0A7K0G0Q1</accession>
<dbReference type="AlphaFoldDB" id="A0A7K0G0Q1"/>
<dbReference type="SUPFAM" id="SSF53448">
    <property type="entry name" value="Nucleotide-diphospho-sugar transferases"/>
    <property type="match status" value="1"/>
</dbReference>
<reference evidence="1 2" key="1">
    <citation type="submission" date="2019-11" db="EMBL/GenBank/DDBJ databases">
        <title>Pedobacter petrophilus genome.</title>
        <authorList>
            <person name="Feldbauer M.J."/>
            <person name="Newman J.D."/>
        </authorList>
    </citation>
    <scope>NUCLEOTIDE SEQUENCE [LARGE SCALE GENOMIC DNA]</scope>
    <source>
        <strain evidence="1 2">LMG 29686</strain>
    </source>
</reference>
<dbReference type="Gene3D" id="3.90.550.10">
    <property type="entry name" value="Spore Coat Polysaccharide Biosynthesis Protein SpsA, Chain A"/>
    <property type="match status" value="1"/>
</dbReference>